<reference evidence="3" key="2">
    <citation type="submission" date="2025-09" db="UniProtKB">
        <authorList>
            <consortium name="Ensembl"/>
        </authorList>
    </citation>
    <scope>IDENTIFICATION</scope>
</reference>
<keyword evidence="2" id="KW-0732">Signal</keyword>
<reference evidence="3" key="1">
    <citation type="submission" date="2025-08" db="UniProtKB">
        <authorList>
            <consortium name="Ensembl"/>
        </authorList>
    </citation>
    <scope>IDENTIFICATION</scope>
</reference>
<proteinExistence type="predicted"/>
<organism evidence="3 4">
    <name type="scientific">Aotus nancymaae</name>
    <name type="common">Ma's night monkey</name>
    <dbReference type="NCBI Taxonomy" id="37293"/>
    <lineage>
        <taxon>Eukaryota</taxon>
        <taxon>Metazoa</taxon>
        <taxon>Chordata</taxon>
        <taxon>Craniata</taxon>
        <taxon>Vertebrata</taxon>
        <taxon>Euteleostomi</taxon>
        <taxon>Mammalia</taxon>
        <taxon>Eutheria</taxon>
        <taxon>Euarchontoglires</taxon>
        <taxon>Primates</taxon>
        <taxon>Haplorrhini</taxon>
        <taxon>Platyrrhini</taxon>
        <taxon>Aotidae</taxon>
        <taxon>Aotus</taxon>
    </lineage>
</organism>
<dbReference type="Ensembl" id="ENSANAT00000003771.1">
    <property type="protein sequence ID" value="ENSANAP00000000433.1"/>
    <property type="gene ID" value="ENSANAG00000003183.1"/>
</dbReference>
<evidence type="ECO:0000313" key="4">
    <source>
        <dbReference type="Proteomes" id="UP000233020"/>
    </source>
</evidence>
<evidence type="ECO:0000256" key="1">
    <source>
        <dbReference type="SAM" id="MobiDB-lite"/>
    </source>
</evidence>
<feature type="signal peptide" evidence="2">
    <location>
        <begin position="1"/>
        <end position="23"/>
    </location>
</feature>
<feature type="region of interest" description="Disordered" evidence="1">
    <location>
        <begin position="32"/>
        <end position="51"/>
    </location>
</feature>
<dbReference type="GeneTree" id="ENSGT00510000049182"/>
<evidence type="ECO:0000313" key="3">
    <source>
        <dbReference type="Ensembl" id="ENSANAP00000000433.1"/>
    </source>
</evidence>
<feature type="chain" id="PRO_5014429200" evidence="2">
    <location>
        <begin position="24"/>
        <end position="67"/>
    </location>
</feature>
<evidence type="ECO:0000256" key="2">
    <source>
        <dbReference type="SAM" id="SignalP"/>
    </source>
</evidence>
<dbReference type="Proteomes" id="UP000233020">
    <property type="component" value="Unplaced"/>
</dbReference>
<keyword evidence="4" id="KW-1185">Reference proteome</keyword>
<accession>A0A2K5BVH0</accession>
<gene>
    <name evidence="3" type="primary">IL4R</name>
</gene>
<protein>
    <submittedName>
        <fullName evidence="3">Interleukin 4 receptor</fullName>
    </submittedName>
</protein>
<dbReference type="AlphaFoldDB" id="A0A2K5BVH0"/>
<sequence length="67" mass="7244">MGWLCSGLLFPVSCLVLLQVAGSGPLRLPRGEGTRVEARRSGGRSGVGEMRGSGSLWKADLRTDWNW</sequence>
<name>A0A2K5BVH0_AOTNA</name>